<proteinExistence type="predicted"/>
<comment type="caution">
    <text evidence="2">The sequence shown here is derived from an EMBL/GenBank/DDBJ whole genome shotgun (WGS) entry which is preliminary data.</text>
</comment>
<evidence type="ECO:0000256" key="1">
    <source>
        <dbReference type="SAM" id="MobiDB-lite"/>
    </source>
</evidence>
<dbReference type="PANTHER" id="PTHR34395">
    <property type="entry name" value="OS11G0427500 PROTEIN"/>
    <property type="match status" value="1"/>
</dbReference>
<dbReference type="OrthoDB" id="690950at2759"/>
<sequence length="66" mass="7899">MSSWEEEAEQFLLEKEEEEEELTDEDKAIASEVFGDDKNREMFMKHKNHNVGLLCLRRKIRRLADT</sequence>
<accession>A0A5J9WCS6</accession>
<protein>
    <submittedName>
        <fullName evidence="2">Uncharacterized protein</fullName>
    </submittedName>
</protein>
<dbReference type="Proteomes" id="UP000324897">
    <property type="component" value="Chromosome 5"/>
</dbReference>
<feature type="region of interest" description="Disordered" evidence="1">
    <location>
        <begin position="1"/>
        <end position="27"/>
    </location>
</feature>
<dbReference type="Gramene" id="TVU45210">
    <property type="protein sequence ID" value="TVU45210"/>
    <property type="gene ID" value="EJB05_04686"/>
</dbReference>
<gene>
    <name evidence="2" type="ORF">EJB05_04686</name>
</gene>
<name>A0A5J9WCS6_9POAL</name>
<dbReference type="EMBL" id="RWGY01000004">
    <property type="protein sequence ID" value="TVU45210.1"/>
    <property type="molecule type" value="Genomic_DNA"/>
</dbReference>
<organism evidence="2 3">
    <name type="scientific">Eragrostis curvula</name>
    <name type="common">weeping love grass</name>
    <dbReference type="NCBI Taxonomy" id="38414"/>
    <lineage>
        <taxon>Eukaryota</taxon>
        <taxon>Viridiplantae</taxon>
        <taxon>Streptophyta</taxon>
        <taxon>Embryophyta</taxon>
        <taxon>Tracheophyta</taxon>
        <taxon>Spermatophyta</taxon>
        <taxon>Magnoliopsida</taxon>
        <taxon>Liliopsida</taxon>
        <taxon>Poales</taxon>
        <taxon>Poaceae</taxon>
        <taxon>PACMAD clade</taxon>
        <taxon>Chloridoideae</taxon>
        <taxon>Eragrostideae</taxon>
        <taxon>Eragrostidinae</taxon>
        <taxon>Eragrostis</taxon>
    </lineage>
</organism>
<reference evidence="2 3" key="1">
    <citation type="journal article" date="2019" name="Sci. Rep.">
        <title>A high-quality genome of Eragrostis curvula grass provides insights into Poaceae evolution and supports new strategies to enhance forage quality.</title>
        <authorList>
            <person name="Carballo J."/>
            <person name="Santos B.A.C.M."/>
            <person name="Zappacosta D."/>
            <person name="Garbus I."/>
            <person name="Selva J.P."/>
            <person name="Gallo C.A."/>
            <person name="Diaz A."/>
            <person name="Albertini E."/>
            <person name="Caccamo M."/>
            <person name="Echenique V."/>
        </authorList>
    </citation>
    <scope>NUCLEOTIDE SEQUENCE [LARGE SCALE GENOMIC DNA]</scope>
    <source>
        <strain evidence="3">cv. Victoria</strain>
        <tissue evidence="2">Leaf</tissue>
    </source>
</reference>
<evidence type="ECO:0000313" key="3">
    <source>
        <dbReference type="Proteomes" id="UP000324897"/>
    </source>
</evidence>
<dbReference type="PANTHER" id="PTHR34395:SF5">
    <property type="entry name" value="DIHYDRONEOPTERIN ALDOLASE_EPIMERASE DOMAIN-CONTAINING PROTEIN"/>
    <property type="match status" value="1"/>
</dbReference>
<evidence type="ECO:0000313" key="2">
    <source>
        <dbReference type="EMBL" id="TVU45210.1"/>
    </source>
</evidence>
<feature type="compositionally biased region" description="Acidic residues" evidence="1">
    <location>
        <begin position="1"/>
        <end position="24"/>
    </location>
</feature>
<dbReference type="AlphaFoldDB" id="A0A5J9WCS6"/>
<keyword evidence="3" id="KW-1185">Reference proteome</keyword>